<dbReference type="EMBL" id="DSBW01000009">
    <property type="protein sequence ID" value="HED30153.1"/>
    <property type="molecule type" value="Genomic_DNA"/>
</dbReference>
<organism evidence="2">
    <name type="scientific">Prosthecochloris aestuarii</name>
    <dbReference type="NCBI Taxonomy" id="1102"/>
    <lineage>
        <taxon>Bacteria</taxon>
        <taxon>Pseudomonadati</taxon>
        <taxon>Chlorobiota</taxon>
        <taxon>Chlorobiia</taxon>
        <taxon>Chlorobiales</taxon>
        <taxon>Chlorobiaceae</taxon>
        <taxon>Prosthecochloris</taxon>
    </lineage>
</organism>
<reference evidence="2" key="1">
    <citation type="journal article" date="2020" name="mSystems">
        <title>Genome- and Community-Level Interaction Insights into Carbon Utilization and Element Cycling Functions of Hydrothermarchaeota in Hydrothermal Sediment.</title>
        <authorList>
            <person name="Zhou Z."/>
            <person name="Liu Y."/>
            <person name="Xu W."/>
            <person name="Pan J."/>
            <person name="Luo Z.H."/>
            <person name="Li M."/>
        </authorList>
    </citation>
    <scope>NUCLEOTIDE SEQUENCE [LARGE SCALE GENOMIC DNA]</scope>
    <source>
        <strain evidence="2">SpSt-1181</strain>
    </source>
</reference>
<dbReference type="AlphaFoldDB" id="A0A831SQW0"/>
<evidence type="ECO:0000313" key="2">
    <source>
        <dbReference type="EMBL" id="HED30153.1"/>
    </source>
</evidence>
<keyword evidence="1" id="KW-0812">Transmembrane</keyword>
<comment type="caution">
    <text evidence="2">The sequence shown here is derived from an EMBL/GenBank/DDBJ whole genome shotgun (WGS) entry which is preliminary data.</text>
</comment>
<keyword evidence="1" id="KW-1133">Transmembrane helix</keyword>
<feature type="transmembrane region" description="Helical" evidence="1">
    <location>
        <begin position="68"/>
        <end position="87"/>
    </location>
</feature>
<sequence length="152" mass="16592">MIDQVQKRIPAERVASAAKAGVLKAGAVVSSTLDTYTSSLKHRVTSNRAQAPSASQGRQFSSLLRPRTFVFLIAGTLVFALYINNILTINSLSASNEVLRDRIANSRSVNAALELRIEERQTIGRITQKAAELGLYESSVAAVELVYEDERL</sequence>
<evidence type="ECO:0000256" key="1">
    <source>
        <dbReference type="SAM" id="Phobius"/>
    </source>
</evidence>
<gene>
    <name evidence="2" type="ORF">ENN50_00345</name>
</gene>
<protein>
    <submittedName>
        <fullName evidence="2">Uncharacterized protein</fullName>
    </submittedName>
</protein>
<proteinExistence type="predicted"/>
<keyword evidence="1" id="KW-0472">Membrane</keyword>
<dbReference type="Proteomes" id="UP000886335">
    <property type="component" value="Unassembled WGS sequence"/>
</dbReference>
<name>A0A831SQW0_PROAE</name>
<accession>A0A831SQW0</accession>